<dbReference type="GO" id="GO:0005737">
    <property type="term" value="C:cytoplasm"/>
    <property type="evidence" value="ECO:0007669"/>
    <property type="project" value="TreeGrafter"/>
</dbReference>
<reference evidence="4 5" key="1">
    <citation type="submission" date="2018-06" db="EMBL/GenBank/DDBJ databases">
        <authorList>
            <consortium name="Pathogen Informatics"/>
            <person name="Doyle S."/>
        </authorList>
    </citation>
    <scope>NUCLEOTIDE SEQUENCE [LARGE SCALE GENOMIC DNA]</scope>
    <source>
        <strain evidence="4 5">NCTC10794</strain>
    </source>
</reference>
<evidence type="ECO:0000256" key="1">
    <source>
        <dbReference type="ARBA" id="ARBA00023186"/>
    </source>
</evidence>
<sequence length="56" mass="6506">MAKKDYYEVLGLQKGASENDIKRAYKRLASKHHPIKTKVAKKQKKNSKRSTKLMKC</sequence>
<keyword evidence="1" id="KW-0143">Chaperone</keyword>
<gene>
    <name evidence="4" type="primary">dnaJ_1</name>
    <name evidence="4" type="ORF">NCTC10794_00292</name>
</gene>
<dbReference type="GO" id="GO:0051087">
    <property type="term" value="F:protein-folding chaperone binding"/>
    <property type="evidence" value="ECO:0007669"/>
    <property type="project" value="TreeGrafter"/>
</dbReference>
<dbReference type="Proteomes" id="UP000254867">
    <property type="component" value="Unassembled WGS sequence"/>
</dbReference>
<dbReference type="PANTHER" id="PTHR43948">
    <property type="entry name" value="DNAJ HOMOLOG SUBFAMILY B"/>
    <property type="match status" value="1"/>
</dbReference>
<accession>A0A377HYU9</accession>
<feature type="region of interest" description="Disordered" evidence="2">
    <location>
        <begin position="31"/>
        <end position="56"/>
    </location>
</feature>
<dbReference type="EMBL" id="UGHH01000002">
    <property type="protein sequence ID" value="STO63281.1"/>
    <property type="molecule type" value="Genomic_DNA"/>
</dbReference>
<dbReference type="InterPro" id="IPR001623">
    <property type="entry name" value="DnaJ_domain"/>
</dbReference>
<organism evidence="4 5">
    <name type="scientific">Haemophilus parahaemolyticus</name>
    <dbReference type="NCBI Taxonomy" id="735"/>
    <lineage>
        <taxon>Bacteria</taxon>
        <taxon>Pseudomonadati</taxon>
        <taxon>Pseudomonadota</taxon>
        <taxon>Gammaproteobacteria</taxon>
        <taxon>Pasteurellales</taxon>
        <taxon>Pasteurellaceae</taxon>
        <taxon>Haemophilus</taxon>
    </lineage>
</organism>
<dbReference type="Gene3D" id="1.10.287.110">
    <property type="entry name" value="DnaJ domain"/>
    <property type="match status" value="1"/>
</dbReference>
<dbReference type="GO" id="GO:0051082">
    <property type="term" value="F:unfolded protein binding"/>
    <property type="evidence" value="ECO:0007669"/>
    <property type="project" value="TreeGrafter"/>
</dbReference>
<dbReference type="SUPFAM" id="SSF46565">
    <property type="entry name" value="Chaperone J-domain"/>
    <property type="match status" value="1"/>
</dbReference>
<evidence type="ECO:0000313" key="5">
    <source>
        <dbReference type="Proteomes" id="UP000254867"/>
    </source>
</evidence>
<evidence type="ECO:0000256" key="2">
    <source>
        <dbReference type="SAM" id="MobiDB-lite"/>
    </source>
</evidence>
<dbReference type="PROSITE" id="PS50076">
    <property type="entry name" value="DNAJ_2"/>
    <property type="match status" value="1"/>
</dbReference>
<dbReference type="GO" id="GO:0044183">
    <property type="term" value="F:protein folding chaperone"/>
    <property type="evidence" value="ECO:0007669"/>
    <property type="project" value="TreeGrafter"/>
</dbReference>
<dbReference type="AlphaFoldDB" id="A0A377HYU9"/>
<evidence type="ECO:0000313" key="4">
    <source>
        <dbReference type="EMBL" id="STO63281.1"/>
    </source>
</evidence>
<proteinExistence type="predicted"/>
<protein>
    <submittedName>
        <fullName evidence="4">Chaperone Hsp40, co-chaperone with DnaK</fullName>
    </submittedName>
</protein>
<feature type="domain" description="J" evidence="3">
    <location>
        <begin position="5"/>
        <end position="56"/>
    </location>
</feature>
<evidence type="ECO:0000259" key="3">
    <source>
        <dbReference type="PROSITE" id="PS50076"/>
    </source>
</evidence>
<dbReference type="InterPro" id="IPR036869">
    <property type="entry name" value="J_dom_sf"/>
</dbReference>
<dbReference type="CDD" id="cd06257">
    <property type="entry name" value="DnaJ"/>
    <property type="match status" value="1"/>
</dbReference>
<dbReference type="PRINTS" id="PR00625">
    <property type="entry name" value="JDOMAIN"/>
</dbReference>
<dbReference type="SMART" id="SM00271">
    <property type="entry name" value="DnaJ"/>
    <property type="match status" value="1"/>
</dbReference>
<dbReference type="PANTHER" id="PTHR43948:SF10">
    <property type="entry name" value="MRJ, ISOFORM E"/>
    <property type="match status" value="1"/>
</dbReference>
<name>A0A377HYU9_HAEPH</name>
<dbReference type="Pfam" id="PF00226">
    <property type="entry name" value="DnaJ"/>
    <property type="match status" value="1"/>
</dbReference>